<evidence type="ECO:0000256" key="1">
    <source>
        <dbReference type="SAM" id="MobiDB-lite"/>
    </source>
</evidence>
<accession>A0A9Q0GL04</accession>
<protein>
    <submittedName>
        <fullName evidence="2">Uncharacterized protein</fullName>
    </submittedName>
</protein>
<gene>
    <name evidence="2" type="ORF">NE237_000162</name>
</gene>
<name>A0A9Q0GL04_9MAGN</name>
<evidence type="ECO:0000313" key="3">
    <source>
        <dbReference type="Proteomes" id="UP001141806"/>
    </source>
</evidence>
<evidence type="ECO:0000313" key="2">
    <source>
        <dbReference type="EMBL" id="KAJ4930492.1"/>
    </source>
</evidence>
<comment type="caution">
    <text evidence="2">The sequence shown here is derived from an EMBL/GenBank/DDBJ whole genome shotgun (WGS) entry which is preliminary data.</text>
</comment>
<dbReference type="AlphaFoldDB" id="A0A9Q0GL04"/>
<feature type="region of interest" description="Disordered" evidence="1">
    <location>
        <begin position="311"/>
        <end position="374"/>
    </location>
</feature>
<proteinExistence type="predicted"/>
<organism evidence="2 3">
    <name type="scientific">Protea cynaroides</name>
    <dbReference type="NCBI Taxonomy" id="273540"/>
    <lineage>
        <taxon>Eukaryota</taxon>
        <taxon>Viridiplantae</taxon>
        <taxon>Streptophyta</taxon>
        <taxon>Embryophyta</taxon>
        <taxon>Tracheophyta</taxon>
        <taxon>Spermatophyta</taxon>
        <taxon>Magnoliopsida</taxon>
        <taxon>Proteales</taxon>
        <taxon>Proteaceae</taxon>
        <taxon>Protea</taxon>
    </lineage>
</organism>
<dbReference type="Proteomes" id="UP001141806">
    <property type="component" value="Unassembled WGS sequence"/>
</dbReference>
<reference evidence="2" key="1">
    <citation type="journal article" date="2023" name="Plant J.">
        <title>The genome of the king protea, Protea cynaroides.</title>
        <authorList>
            <person name="Chang J."/>
            <person name="Duong T.A."/>
            <person name="Schoeman C."/>
            <person name="Ma X."/>
            <person name="Roodt D."/>
            <person name="Barker N."/>
            <person name="Li Z."/>
            <person name="Van de Peer Y."/>
            <person name="Mizrachi E."/>
        </authorList>
    </citation>
    <scope>NUCLEOTIDE SEQUENCE</scope>
    <source>
        <tissue evidence="2">Young leaves</tissue>
    </source>
</reference>
<feature type="compositionally biased region" description="Polar residues" evidence="1">
    <location>
        <begin position="335"/>
        <end position="346"/>
    </location>
</feature>
<dbReference type="EMBL" id="JAMYWD010003516">
    <property type="protein sequence ID" value="KAJ4930492.1"/>
    <property type="molecule type" value="Genomic_DNA"/>
</dbReference>
<sequence>MPPPIVPIMAPDSGGAIPLSGSLMATPDSRAAFPVSVPSAMASNSDVVALTVIPRTMAPDSRVILPSTVSPSLVSSPGVATPSLVPSAAAPDSGVVAPVVVPPTITPDSRVITPSSVSPSFVSSPGGIIPSSVPLVTVTASHPLATLPSSGKVDTSVSLGPAPIPPPIIPHSAPVVNPSAEAPAIFVPPWGVHVIDSGLHDRAIGEELIHHLCLPADSQLMELVRPAFLDREVSATLYHLACGTNQYHRSLSLALERLRAERESRVAAQNDLVQATQAREAALAAKAEMEAQLKEAEGRVAVVEARAKEGEEEAQAAEFKRQLVSSPRVGLPPEASSSVLPKTSSTVPPPSYPEAAPFLPPTEADGTLDSAPPS</sequence>
<keyword evidence="3" id="KW-1185">Reference proteome</keyword>